<protein>
    <submittedName>
        <fullName evidence="2">Uncharacterized protein</fullName>
    </submittedName>
</protein>
<dbReference type="EMBL" id="LWDD02001553">
    <property type="protein sequence ID" value="KAE8247314.1"/>
    <property type="molecule type" value="Genomic_DNA"/>
</dbReference>
<organism evidence="2 3">
    <name type="scientific">Tilletia caries</name>
    <name type="common">wheat bunt fungus</name>
    <dbReference type="NCBI Taxonomy" id="13290"/>
    <lineage>
        <taxon>Eukaryota</taxon>
        <taxon>Fungi</taxon>
        <taxon>Dikarya</taxon>
        <taxon>Basidiomycota</taxon>
        <taxon>Ustilaginomycotina</taxon>
        <taxon>Exobasidiomycetes</taxon>
        <taxon>Tilletiales</taxon>
        <taxon>Tilletiaceae</taxon>
        <taxon>Tilletia</taxon>
    </lineage>
</organism>
<gene>
    <name evidence="2" type="ORF">A4X03_0g7081</name>
    <name evidence="1" type="ORF">JKIAZH3_G9319</name>
</gene>
<dbReference type="Proteomes" id="UP000077671">
    <property type="component" value="Unassembled WGS sequence"/>
</dbReference>
<comment type="caution">
    <text evidence="2">The sequence shown here is derived from an EMBL/GenBank/DDBJ whole genome shotgun (WGS) entry which is preliminary data.</text>
</comment>
<proteinExistence type="predicted"/>
<dbReference type="AlphaFoldDB" id="A0A177UNZ7"/>
<reference evidence="2" key="2">
    <citation type="journal article" date="2019" name="IMA Fungus">
        <title>Genome sequencing and comparison of five Tilletia species to identify candidate genes for the detection of regulated species infecting wheat.</title>
        <authorList>
            <person name="Nguyen H.D.T."/>
            <person name="Sultana T."/>
            <person name="Kesanakurti P."/>
            <person name="Hambleton S."/>
        </authorList>
    </citation>
    <scope>NUCLEOTIDE SEQUENCE</scope>
    <source>
        <strain evidence="2">DAOMC 238032</strain>
    </source>
</reference>
<evidence type="ECO:0000313" key="2">
    <source>
        <dbReference type="EMBL" id="KAE8247314.1"/>
    </source>
</evidence>
<evidence type="ECO:0000313" key="3">
    <source>
        <dbReference type="Proteomes" id="UP000077671"/>
    </source>
</evidence>
<dbReference type="EMBL" id="CAJHJG010000974">
    <property type="protein sequence ID" value="CAD6907725.1"/>
    <property type="molecule type" value="Genomic_DNA"/>
</dbReference>
<keyword evidence="4" id="KW-1185">Reference proteome</keyword>
<accession>A0A177UNZ7</accession>
<dbReference type="Proteomes" id="UP000836402">
    <property type="component" value="Unassembled WGS sequence"/>
</dbReference>
<reference evidence="2" key="1">
    <citation type="submission" date="2016-04" db="EMBL/GenBank/DDBJ databases">
        <authorList>
            <person name="Nguyen H.D."/>
            <person name="Kesanakurti P."/>
            <person name="Cullis J."/>
            <person name="Levesque C.A."/>
            <person name="Hambleton S."/>
        </authorList>
    </citation>
    <scope>NUCLEOTIDE SEQUENCE</scope>
    <source>
        <strain evidence="2">DAOMC 238032</strain>
    </source>
</reference>
<name>A0A177UNZ7_9BASI</name>
<reference evidence="1" key="3">
    <citation type="submission" date="2020-10" db="EMBL/GenBank/DDBJ databases">
        <authorList>
            <person name="Sedaghatjoo S."/>
        </authorList>
    </citation>
    <scope>NUCLEOTIDE SEQUENCE</scope>
    <source>
        <strain evidence="1">AZH3</strain>
    </source>
</reference>
<evidence type="ECO:0000313" key="4">
    <source>
        <dbReference type="Proteomes" id="UP000836402"/>
    </source>
</evidence>
<evidence type="ECO:0000313" key="1">
    <source>
        <dbReference type="EMBL" id="CAD6907725.1"/>
    </source>
</evidence>
<sequence length="239" mass="26181">MSKLCLEMYAGAIDDACTAEEKFCASLPPGRMPNAARTVVAELKAIQGFSQSMIGQDIKKAHENLEGAIKLIEGSAISFAPEDPFETRECAAALSWLAGFSCAAGEKKTALFQAKEAVNIMRARIWGREEEENSDCEELDIDKSTSDYEVLEYARTLLVLSAVLAANGKKKKAKARIEACWKWVQGRKVEDSTLKTILLLRAHILDLTGTTSQAQTLRNQASRIGKAGYFDRLVRCNGA</sequence>